<name>A0AAW3ADB5_9TRYP</name>
<organism evidence="1 2">
    <name type="scientific">Leishmania lindenbergi</name>
    <dbReference type="NCBI Taxonomy" id="651832"/>
    <lineage>
        <taxon>Eukaryota</taxon>
        <taxon>Discoba</taxon>
        <taxon>Euglenozoa</taxon>
        <taxon>Kinetoplastea</taxon>
        <taxon>Metakinetoplastina</taxon>
        <taxon>Trypanosomatida</taxon>
        <taxon>Trypanosomatidae</taxon>
        <taxon>Leishmaniinae</taxon>
        <taxon>Leishmania</taxon>
    </lineage>
</organism>
<evidence type="ECO:0000313" key="2">
    <source>
        <dbReference type="Proteomes" id="UP001500131"/>
    </source>
</evidence>
<sequence>FSAARVPDEPWGCTPTPIDISAARDQTISWLSHAESVLVIEWAEGERARQTQLLQQEQQSATTADELLAKAAVAGLRCIDVSPHSSSSLSEVDPDDERRAQGLVPLKCDHAPFPFHRSSGVAFALPPSDGSGDTAAMNVAALSRPIERAPIMIDSVPVGIDYYAALQKAWSRAPERPPSLPPLAMVSDVNLHTIEEMLSGDSEGEELRPPVPLGLIITYFIEDWRDSGLYDIVRKREETLSQQPHKWKP</sequence>
<protein>
    <submittedName>
        <fullName evidence="1">Uncharacterized protein</fullName>
    </submittedName>
</protein>
<evidence type="ECO:0000313" key="1">
    <source>
        <dbReference type="EMBL" id="KAL0502236.1"/>
    </source>
</evidence>
<gene>
    <name evidence="1" type="ORF">Q4I31_004830</name>
</gene>
<reference evidence="1 2" key="1">
    <citation type="submission" date="2024-02" db="EMBL/GenBank/DDBJ databases">
        <title>FIRST GENOME SEQUENCES OF Leishmania (Viannia) shawi, Leishmania (Viannia) lindenbergi AND Leishmania (Viannia) utingensis.</title>
        <authorList>
            <person name="Resadore F."/>
            <person name="Custodio M.G.F."/>
            <person name="Boite M.C."/>
            <person name="Cupolillo E."/>
            <person name="Ferreira G.E.M."/>
        </authorList>
    </citation>
    <scope>NUCLEOTIDE SEQUENCE [LARGE SCALE GENOMIC DNA]</scope>
    <source>
        <strain evidence="1 2">MHOM/BR/1966/M15733</strain>
    </source>
</reference>
<feature type="non-terminal residue" evidence="1">
    <location>
        <position position="1"/>
    </location>
</feature>
<dbReference type="AlphaFoldDB" id="A0AAW3ADB5"/>
<proteinExistence type="predicted"/>
<dbReference type="EMBL" id="JBAMZK010000028">
    <property type="protein sequence ID" value="KAL0502236.1"/>
    <property type="molecule type" value="Genomic_DNA"/>
</dbReference>
<dbReference type="Proteomes" id="UP001500131">
    <property type="component" value="Unassembled WGS sequence"/>
</dbReference>
<accession>A0AAW3ADB5</accession>
<keyword evidence="2" id="KW-1185">Reference proteome</keyword>
<comment type="caution">
    <text evidence="1">The sequence shown here is derived from an EMBL/GenBank/DDBJ whole genome shotgun (WGS) entry which is preliminary data.</text>
</comment>